<gene>
    <name evidence="9" type="ORF">GVO57_08855</name>
</gene>
<dbReference type="InterPro" id="IPR000447">
    <property type="entry name" value="G3P_DH_FAD-dep"/>
</dbReference>
<dbReference type="GO" id="GO:0046168">
    <property type="term" value="P:glycerol-3-phosphate catabolic process"/>
    <property type="evidence" value="ECO:0007669"/>
    <property type="project" value="TreeGrafter"/>
</dbReference>
<dbReference type="SUPFAM" id="SSF51905">
    <property type="entry name" value="FAD/NAD(P)-binding domain"/>
    <property type="match status" value="1"/>
</dbReference>
<dbReference type="AlphaFoldDB" id="A0A7Z2NW96"/>
<evidence type="ECO:0000256" key="6">
    <source>
        <dbReference type="SAM" id="MobiDB-lite"/>
    </source>
</evidence>
<keyword evidence="4" id="KW-0274">FAD</keyword>
<evidence type="ECO:0000256" key="1">
    <source>
        <dbReference type="ARBA" id="ARBA00001974"/>
    </source>
</evidence>
<dbReference type="PANTHER" id="PTHR11985">
    <property type="entry name" value="GLYCEROL-3-PHOSPHATE DEHYDROGENASE"/>
    <property type="match status" value="1"/>
</dbReference>
<proteinExistence type="inferred from homology"/>
<keyword evidence="10" id="KW-1185">Reference proteome</keyword>
<dbReference type="InterPro" id="IPR036188">
    <property type="entry name" value="FAD/NAD-bd_sf"/>
</dbReference>
<evidence type="ECO:0000256" key="2">
    <source>
        <dbReference type="ARBA" id="ARBA00007330"/>
    </source>
</evidence>
<dbReference type="Gene3D" id="3.30.9.10">
    <property type="entry name" value="D-Amino Acid Oxidase, subunit A, domain 2"/>
    <property type="match status" value="1"/>
</dbReference>
<dbReference type="EC" id="1.1.5.3" evidence="9"/>
<dbReference type="InterPro" id="IPR006076">
    <property type="entry name" value="FAD-dep_OxRdtase"/>
</dbReference>
<comment type="cofactor">
    <cofactor evidence="1">
        <name>FAD</name>
        <dbReference type="ChEBI" id="CHEBI:57692"/>
    </cofactor>
</comment>
<sequence>MRGVRGIGPWPGLDPAPVRCQPRRAGAANRSGFRGSGAPPIDGCSAAALWGVPQDSVVRRANVTDCDLLIIGGGINGTAIAREAALNGLGVILVDKGDLAGATSSASTKLIHGGLRYLEFFEFKLVREALIERERLVRMAPHIIYPMQFVLPHDHALRPWWMVRAGLFLYDHLGGRMSLPRSRGLKRGSPLLAPLARSLPGFSYSDAWVDDARLVVLNAVDAARHGAEILTRTELLSARRQNGLWRAYLAGGREITARAIVNAAGPWVAEAGGRLGVNARAGARLIRGSHIIVPGLFDGDHAYILQQPDRRIVFAIPYENGTTLVGTTDVAVEDPRDAQISAAETDYLLAAVNRYFPRQLSRGDIIATYAGIRSLYDDGASEARQVTRDYVLELDDSGPPLLSVFGGKITTARHLGEVAVERLAAPLGLTVRPMTLDRPLPGGEIGDFAAFLARVRRQWPFLGEARSLRMARAYGGLLDEMLAGVETEAGLGEDFGAGLTAREVDWLVTREWALTPEDILWRRTKIGLTGAVDPERLAAHLAGMTSGRTG</sequence>
<evidence type="ECO:0000313" key="9">
    <source>
        <dbReference type="EMBL" id="QHL90907.1"/>
    </source>
</evidence>
<accession>A0A7Z2NW96</accession>
<dbReference type="Gene3D" id="1.10.8.870">
    <property type="entry name" value="Alpha-glycerophosphate oxidase, cap domain"/>
    <property type="match status" value="1"/>
</dbReference>
<comment type="similarity">
    <text evidence="2">Belongs to the FAD-dependent glycerol-3-phosphate dehydrogenase family.</text>
</comment>
<evidence type="ECO:0000313" key="10">
    <source>
        <dbReference type="Proteomes" id="UP000464468"/>
    </source>
</evidence>
<dbReference type="GO" id="GO:0004368">
    <property type="term" value="F:glycerol-3-phosphate dehydrogenase (quinone) activity"/>
    <property type="evidence" value="ECO:0007669"/>
    <property type="project" value="UniProtKB-EC"/>
</dbReference>
<evidence type="ECO:0000259" key="7">
    <source>
        <dbReference type="Pfam" id="PF01266"/>
    </source>
</evidence>
<name>A0A7Z2NW96_9SPHN</name>
<dbReference type="InterPro" id="IPR031656">
    <property type="entry name" value="DAO_C"/>
</dbReference>
<dbReference type="NCBIfam" id="NF008899">
    <property type="entry name" value="PRK12266.1"/>
    <property type="match status" value="1"/>
</dbReference>
<dbReference type="InterPro" id="IPR038299">
    <property type="entry name" value="DAO_C_sf"/>
</dbReference>
<evidence type="ECO:0000256" key="4">
    <source>
        <dbReference type="ARBA" id="ARBA00022827"/>
    </source>
</evidence>
<dbReference type="NCBIfam" id="NF009906">
    <property type="entry name" value="PRK13369.1"/>
    <property type="match status" value="1"/>
</dbReference>
<keyword evidence="5 9" id="KW-0560">Oxidoreductase</keyword>
<evidence type="ECO:0000259" key="8">
    <source>
        <dbReference type="Pfam" id="PF16901"/>
    </source>
</evidence>
<dbReference type="PANTHER" id="PTHR11985:SF15">
    <property type="entry name" value="GLYCEROL-3-PHOSPHATE DEHYDROGENASE, MITOCHONDRIAL"/>
    <property type="match status" value="1"/>
</dbReference>
<keyword evidence="3" id="KW-0285">Flavoprotein</keyword>
<dbReference type="Gene3D" id="3.50.50.60">
    <property type="entry name" value="FAD/NAD(P)-binding domain"/>
    <property type="match status" value="1"/>
</dbReference>
<dbReference type="Pfam" id="PF16901">
    <property type="entry name" value="DAO_C"/>
    <property type="match status" value="1"/>
</dbReference>
<organism evidence="9 10">
    <name type="scientific">Sphingomonas changnyeongensis</name>
    <dbReference type="NCBI Taxonomy" id="2698679"/>
    <lineage>
        <taxon>Bacteria</taxon>
        <taxon>Pseudomonadati</taxon>
        <taxon>Pseudomonadota</taxon>
        <taxon>Alphaproteobacteria</taxon>
        <taxon>Sphingomonadales</taxon>
        <taxon>Sphingomonadaceae</taxon>
        <taxon>Sphingomonas</taxon>
    </lineage>
</organism>
<dbReference type="EMBL" id="CP047895">
    <property type="protein sequence ID" value="QHL90907.1"/>
    <property type="molecule type" value="Genomic_DNA"/>
</dbReference>
<dbReference type="Pfam" id="PF01266">
    <property type="entry name" value="DAO"/>
    <property type="match status" value="1"/>
</dbReference>
<reference evidence="9 10" key="1">
    <citation type="submission" date="2020-01" db="EMBL/GenBank/DDBJ databases">
        <title>Sphingomonas sp. C33 whole genome sequece.</title>
        <authorList>
            <person name="Park C."/>
        </authorList>
    </citation>
    <scope>NUCLEOTIDE SEQUENCE [LARGE SCALE GENOMIC DNA]</scope>
    <source>
        <strain evidence="9 10">C33</strain>
    </source>
</reference>
<feature type="domain" description="FAD dependent oxidoreductase" evidence="7">
    <location>
        <begin position="67"/>
        <end position="412"/>
    </location>
</feature>
<feature type="domain" description="Alpha-glycerophosphate oxidase C-terminal" evidence="8">
    <location>
        <begin position="435"/>
        <end position="530"/>
    </location>
</feature>
<feature type="region of interest" description="Disordered" evidence="6">
    <location>
        <begin position="1"/>
        <end position="34"/>
    </location>
</feature>
<evidence type="ECO:0000256" key="3">
    <source>
        <dbReference type="ARBA" id="ARBA00022630"/>
    </source>
</evidence>
<evidence type="ECO:0000256" key="5">
    <source>
        <dbReference type="ARBA" id="ARBA00023002"/>
    </source>
</evidence>
<dbReference type="PRINTS" id="PR01001">
    <property type="entry name" value="FADG3PDH"/>
</dbReference>
<protein>
    <submittedName>
        <fullName evidence="9">Glycerol-3-phosphate dehydrogenase</fullName>
        <ecNumber evidence="9">1.1.5.3</ecNumber>
    </submittedName>
</protein>
<dbReference type="Proteomes" id="UP000464468">
    <property type="component" value="Chromosome"/>
</dbReference>
<dbReference type="KEGG" id="schy:GVO57_08855"/>